<comment type="caution">
    <text evidence="2">The sequence shown here is derived from an EMBL/GenBank/DDBJ whole genome shotgun (WGS) entry which is preliminary data.</text>
</comment>
<evidence type="ECO:0000313" key="3">
    <source>
        <dbReference type="Proteomes" id="UP000036403"/>
    </source>
</evidence>
<gene>
    <name evidence="2" type="ORF">RF55_15586</name>
</gene>
<dbReference type="Pfam" id="PF21789">
    <property type="entry name" value="TNP-like_RNaseH_C"/>
    <property type="match status" value="1"/>
</dbReference>
<organism evidence="2 3">
    <name type="scientific">Lasius niger</name>
    <name type="common">Black garden ant</name>
    <dbReference type="NCBI Taxonomy" id="67767"/>
    <lineage>
        <taxon>Eukaryota</taxon>
        <taxon>Metazoa</taxon>
        <taxon>Ecdysozoa</taxon>
        <taxon>Arthropoda</taxon>
        <taxon>Hexapoda</taxon>
        <taxon>Insecta</taxon>
        <taxon>Pterygota</taxon>
        <taxon>Neoptera</taxon>
        <taxon>Endopterygota</taxon>
        <taxon>Hymenoptera</taxon>
        <taxon>Apocrita</taxon>
        <taxon>Aculeata</taxon>
        <taxon>Formicoidea</taxon>
        <taxon>Formicidae</taxon>
        <taxon>Formicinae</taxon>
        <taxon>Lasius</taxon>
        <taxon>Lasius</taxon>
    </lineage>
</organism>
<keyword evidence="3" id="KW-1185">Reference proteome</keyword>
<dbReference type="InterPro" id="IPR048367">
    <property type="entry name" value="TNP-like_RNaseH_C"/>
</dbReference>
<evidence type="ECO:0000259" key="1">
    <source>
        <dbReference type="Pfam" id="PF21789"/>
    </source>
</evidence>
<evidence type="ECO:0000313" key="2">
    <source>
        <dbReference type="EMBL" id="KMQ85703.1"/>
    </source>
</evidence>
<feature type="domain" description="Transposable element P transposase-like RNase H C-terminal" evidence="1">
    <location>
        <begin position="130"/>
        <end position="155"/>
    </location>
</feature>
<proteinExistence type="predicted"/>
<name>A0A0J7K5F8_LASNI</name>
<dbReference type="Proteomes" id="UP000036403">
    <property type="component" value="Unassembled WGS sequence"/>
</dbReference>
<dbReference type="EMBL" id="LBMM01013322">
    <property type="protein sequence ID" value="KMQ85703.1"/>
    <property type="molecule type" value="Genomic_DNA"/>
</dbReference>
<protein>
    <submittedName>
        <fullName evidence="2">Transposable element p transposase</fullName>
    </submittedName>
</protein>
<dbReference type="PaxDb" id="67767-A0A0J7K5F8"/>
<dbReference type="OrthoDB" id="8059068at2759"/>
<reference evidence="2 3" key="1">
    <citation type="submission" date="2015-04" db="EMBL/GenBank/DDBJ databases">
        <title>Lasius niger genome sequencing.</title>
        <authorList>
            <person name="Konorov E.A."/>
            <person name="Nikitin M.A."/>
            <person name="Kirill M.V."/>
            <person name="Chang P."/>
        </authorList>
    </citation>
    <scope>NUCLEOTIDE SEQUENCE [LARGE SCALE GENOMIC DNA]</scope>
    <source>
        <tissue evidence="2">Whole</tissue>
    </source>
</reference>
<dbReference type="AlphaFoldDB" id="A0A0J7K5F8"/>
<accession>A0A0J7K5F8</accession>
<sequence length="421" mass="49121">MNVKRAFQMLSARFAASISTAGQSNVLKSTSWKASADFVNKMNKIIDAMNVYHLNKWKGEKGPISEDNIMAEELLTSFIEWCSKWSTSPNKMSRPPCFDGMIMTVRAVLSTYRSIKQFYPDFKLATALCNQDSVEHTFGKIRGRGGFNRNPTARMVRLTLRHILASERIYGSDRGNTICPETSSLTEGTSVVNSEMEAENILLQNDELTFPIEMDDDDDNALIVTAFEELSQYSEQNYSDNIINMLDKNNSYTYEENAIAYFAGYIARHGYEKTKCESCRETNLKTPMEESNDNEIYIQLREYKHEDEDRPEVEWLSRPTDICINIITLQLEALHLYNKKYWHLKNIKKKLLEICVEHVQHVNKDWFDQNNECYLHRMDMLDFMLKVKIYAITKQNNNKRREETNTKIKTKSQKFRNIKHM</sequence>